<dbReference type="InterPro" id="IPR004134">
    <property type="entry name" value="Peptidase_C1B"/>
</dbReference>
<dbReference type="PANTHER" id="PTHR10363:SF2">
    <property type="entry name" value="BLEOMYCIN HYDROLASE"/>
    <property type="match status" value="1"/>
</dbReference>
<name>D1VVK6_9FIRM</name>
<dbReference type="PANTHER" id="PTHR10363">
    <property type="entry name" value="BLEOMYCIN HYDROLASE"/>
    <property type="match status" value="1"/>
</dbReference>
<dbReference type="SUPFAM" id="SSF54001">
    <property type="entry name" value="Cysteine proteinases"/>
    <property type="match status" value="1"/>
</dbReference>
<dbReference type="GO" id="GO:0005737">
    <property type="term" value="C:cytoplasm"/>
    <property type="evidence" value="ECO:0007669"/>
    <property type="project" value="TreeGrafter"/>
</dbReference>
<organism evidence="6 7">
    <name type="scientific">Peptoniphilus lacrimalis 315-B</name>
    <dbReference type="NCBI Taxonomy" id="596330"/>
    <lineage>
        <taxon>Bacteria</taxon>
        <taxon>Bacillati</taxon>
        <taxon>Bacillota</taxon>
        <taxon>Tissierellia</taxon>
        <taxon>Tissierellales</taxon>
        <taxon>Peptoniphilaceae</taxon>
        <taxon>Peptoniphilus</taxon>
    </lineage>
</organism>
<comment type="similarity">
    <text evidence="4">Belongs to the peptidase C1 family.</text>
</comment>
<sequence>MKITLEKLQELKNNFSKDRANRVAQNAATTNGIFKASLHYDNNKTNLNEFNISLKKTKVADQKKSGRCWMFAALNVMRYKLMENYNLDDFKLSKNYTLFFDKLERANYFLNTILNTMDEEVNGRLLSHLMSTDLLSDGGQWDMLKNIINKYGLVPEYAMVESHNSSNTALLDEYLQKLLRNDAMELRTAHKNGKSSSELEKMVEAYVEEIFKVLCISLGTPPEKFDFECRDKDNKFISYKNISPQEFLKDHVKMNLDDYVSLINSPTKDKPFYKSYTVKYLGNVLEGNPVTYINLPIEELKKAVLNQLKDKEPVWFGCDVTQFLDRDNGRMDLTSVRVDDLFGIDFKMDKATRLDAHESLMTHAMVFMGLNYDEKENKIDRYKVENSWGEDAGCKGFYVMSDEWFDEYLYQVLINKKHLSKDILKALDEKPIELEPWDPMGSLAKFS</sequence>
<dbReference type="GO" id="GO:0006508">
    <property type="term" value="P:proteolysis"/>
    <property type="evidence" value="ECO:0007669"/>
    <property type="project" value="UniProtKB-KW"/>
</dbReference>
<dbReference type="AlphaFoldDB" id="D1VVK6"/>
<dbReference type="Proteomes" id="UP000005711">
    <property type="component" value="Unassembled WGS sequence"/>
</dbReference>
<dbReference type="InterPro" id="IPR000169">
    <property type="entry name" value="Pept_cys_AS"/>
</dbReference>
<feature type="active site" evidence="5">
    <location>
        <position position="363"/>
    </location>
</feature>
<comment type="caution">
    <text evidence="6">The sequence shown here is derived from an EMBL/GenBank/DDBJ whole genome shotgun (WGS) entry which is preliminary data.</text>
</comment>
<dbReference type="GO" id="GO:0043418">
    <property type="term" value="P:homocysteine catabolic process"/>
    <property type="evidence" value="ECO:0007669"/>
    <property type="project" value="TreeGrafter"/>
</dbReference>
<dbReference type="PIRSF" id="PIRSF005700">
    <property type="entry name" value="PepC"/>
    <property type="match status" value="1"/>
</dbReference>
<evidence type="ECO:0000256" key="4">
    <source>
        <dbReference type="PIRNR" id="PIRNR005700"/>
    </source>
</evidence>
<keyword evidence="4" id="KW-0031">Aminopeptidase</keyword>
<dbReference type="Pfam" id="PF03051">
    <property type="entry name" value="Peptidase_C1_2"/>
    <property type="match status" value="1"/>
</dbReference>
<dbReference type="CDD" id="cd00585">
    <property type="entry name" value="Peptidase_C1B"/>
    <property type="match status" value="1"/>
</dbReference>
<feature type="active site" evidence="5">
    <location>
        <position position="68"/>
    </location>
</feature>
<keyword evidence="7" id="KW-1185">Reference proteome</keyword>
<dbReference type="RefSeq" id="WP_004825936.1">
    <property type="nucleotide sequence ID" value="NZ_ADDO01000063.1"/>
</dbReference>
<dbReference type="eggNOG" id="COG3579">
    <property type="taxonomic scope" value="Bacteria"/>
</dbReference>
<dbReference type="EMBL" id="ADDO01000063">
    <property type="protein sequence ID" value="EFA89461.1"/>
    <property type="molecule type" value="Genomic_DNA"/>
</dbReference>
<evidence type="ECO:0000256" key="5">
    <source>
        <dbReference type="PIRSR" id="PIRSR005700-1"/>
    </source>
</evidence>
<dbReference type="GO" id="GO:0009636">
    <property type="term" value="P:response to toxic substance"/>
    <property type="evidence" value="ECO:0007669"/>
    <property type="project" value="TreeGrafter"/>
</dbReference>
<proteinExistence type="inferred from homology"/>
<feature type="active site" evidence="5">
    <location>
        <position position="386"/>
    </location>
</feature>
<evidence type="ECO:0000256" key="3">
    <source>
        <dbReference type="ARBA" id="ARBA00022807"/>
    </source>
</evidence>
<evidence type="ECO:0000313" key="6">
    <source>
        <dbReference type="EMBL" id="EFA89461.1"/>
    </source>
</evidence>
<protein>
    <recommendedName>
        <fullName evidence="4">Aminopeptidase</fullName>
    </recommendedName>
</protein>
<dbReference type="GO" id="GO:0070005">
    <property type="term" value="F:cysteine-type aminopeptidase activity"/>
    <property type="evidence" value="ECO:0007669"/>
    <property type="project" value="InterPro"/>
</dbReference>
<dbReference type="InterPro" id="IPR038765">
    <property type="entry name" value="Papain-like_cys_pep_sf"/>
</dbReference>
<evidence type="ECO:0000256" key="1">
    <source>
        <dbReference type="ARBA" id="ARBA00022670"/>
    </source>
</evidence>
<dbReference type="Gene3D" id="3.90.70.10">
    <property type="entry name" value="Cysteine proteinases"/>
    <property type="match status" value="1"/>
</dbReference>
<dbReference type="MEROPS" id="C01.086"/>
<keyword evidence="3 4" id="KW-0788">Thiol protease</keyword>
<evidence type="ECO:0000256" key="2">
    <source>
        <dbReference type="ARBA" id="ARBA00022801"/>
    </source>
</evidence>
<evidence type="ECO:0000313" key="7">
    <source>
        <dbReference type="Proteomes" id="UP000005711"/>
    </source>
</evidence>
<accession>D1VVK6</accession>
<keyword evidence="2 4" id="KW-0378">Hydrolase</keyword>
<keyword evidence="1 4" id="KW-0645">Protease</keyword>
<gene>
    <name evidence="6" type="ORF">HMPREF0628_1460</name>
</gene>
<reference evidence="6 7" key="1">
    <citation type="submission" date="2009-12" db="EMBL/GenBank/DDBJ databases">
        <title>Genome Sequence of Peptoniphilus lacrimalis 315-B.</title>
        <authorList>
            <person name="Durkin A.S."/>
            <person name="Madupu R."/>
            <person name="Torralba M."/>
            <person name="Methe B."/>
            <person name="Sutton G."/>
            <person name="Strausberg R.L."/>
            <person name="Nelson K.E."/>
        </authorList>
    </citation>
    <scope>NUCLEOTIDE SEQUENCE [LARGE SCALE GENOMIC DNA]</scope>
    <source>
        <strain evidence="6 7">315-B</strain>
    </source>
</reference>
<dbReference type="PROSITE" id="PS00139">
    <property type="entry name" value="THIOL_PROTEASE_CYS"/>
    <property type="match status" value="1"/>
</dbReference>